<accession>A0ABP9RBT6</accession>
<feature type="region of interest" description="Disordered" evidence="1">
    <location>
        <begin position="30"/>
        <end position="86"/>
    </location>
</feature>
<evidence type="ECO:0000313" key="3">
    <source>
        <dbReference type="Proteomes" id="UP001428817"/>
    </source>
</evidence>
<reference evidence="3" key="1">
    <citation type="journal article" date="2019" name="Int. J. Syst. Evol. Microbiol.">
        <title>The Global Catalogue of Microorganisms (GCM) 10K type strain sequencing project: providing services to taxonomists for standard genome sequencing and annotation.</title>
        <authorList>
            <consortium name="The Broad Institute Genomics Platform"/>
            <consortium name="The Broad Institute Genome Sequencing Center for Infectious Disease"/>
            <person name="Wu L."/>
            <person name="Ma J."/>
        </authorList>
    </citation>
    <scope>NUCLEOTIDE SEQUENCE [LARGE SCALE GENOMIC DNA]</scope>
    <source>
        <strain evidence="3">JCM 18303</strain>
    </source>
</reference>
<organism evidence="2 3">
    <name type="scientific">Pseudonocardia eucalypti</name>
    <dbReference type="NCBI Taxonomy" id="648755"/>
    <lineage>
        <taxon>Bacteria</taxon>
        <taxon>Bacillati</taxon>
        <taxon>Actinomycetota</taxon>
        <taxon>Actinomycetes</taxon>
        <taxon>Pseudonocardiales</taxon>
        <taxon>Pseudonocardiaceae</taxon>
        <taxon>Pseudonocardia</taxon>
    </lineage>
</organism>
<keyword evidence="3" id="KW-1185">Reference proteome</keyword>
<dbReference type="RefSeq" id="WP_185062130.1">
    <property type="nucleotide sequence ID" value="NZ_BAABJP010000062.1"/>
</dbReference>
<name>A0ABP9RBT6_9PSEU</name>
<proteinExistence type="predicted"/>
<comment type="caution">
    <text evidence="2">The sequence shown here is derived from an EMBL/GenBank/DDBJ whole genome shotgun (WGS) entry which is preliminary data.</text>
</comment>
<evidence type="ECO:0000256" key="1">
    <source>
        <dbReference type="SAM" id="MobiDB-lite"/>
    </source>
</evidence>
<sequence length="86" mass="8698">MSIRFFFAMAFSAALVVAVTVLVLIWTEPPTATSQPEDRPSPDGPPVAGGSAGGGSGPAATDTACGDDQRVPRIGLPCSPLGNTNR</sequence>
<dbReference type="Proteomes" id="UP001428817">
    <property type="component" value="Unassembled WGS sequence"/>
</dbReference>
<dbReference type="EMBL" id="BAABJP010000062">
    <property type="protein sequence ID" value="GAA5174606.1"/>
    <property type="molecule type" value="Genomic_DNA"/>
</dbReference>
<protein>
    <submittedName>
        <fullName evidence="2">Uncharacterized protein</fullName>
    </submittedName>
</protein>
<gene>
    <name evidence="2" type="ORF">GCM10023321_78800</name>
</gene>
<evidence type="ECO:0000313" key="2">
    <source>
        <dbReference type="EMBL" id="GAA5174606.1"/>
    </source>
</evidence>